<evidence type="ECO:0000313" key="3">
    <source>
        <dbReference type="Proteomes" id="UP000070444"/>
    </source>
</evidence>
<sequence length="107" mass="11947">MLFNYLFATILMAASSTNAQSGYATNPDRFEFFGKGTPFNSVRDAIQHPVRGNGSNVVLVYNNVLVTLYNIPVDRSLEVLNEDLFKSLPHKVLTLKDNKPKVINLDS</sequence>
<proteinExistence type="predicted"/>
<dbReference type="EMBL" id="KQ964567">
    <property type="protein sequence ID" value="KXN68632.1"/>
    <property type="molecule type" value="Genomic_DNA"/>
</dbReference>
<dbReference type="Proteomes" id="UP000070444">
    <property type="component" value="Unassembled WGS sequence"/>
</dbReference>
<dbReference type="AlphaFoldDB" id="A0A137P0W0"/>
<keyword evidence="3" id="KW-1185">Reference proteome</keyword>
<evidence type="ECO:0008006" key="4">
    <source>
        <dbReference type="Google" id="ProtNLM"/>
    </source>
</evidence>
<accession>A0A137P0W0</accession>
<reference evidence="2 3" key="1">
    <citation type="journal article" date="2015" name="Genome Biol. Evol.">
        <title>Phylogenomic analyses indicate that early fungi evolved digesting cell walls of algal ancestors of land plants.</title>
        <authorList>
            <person name="Chang Y."/>
            <person name="Wang S."/>
            <person name="Sekimoto S."/>
            <person name="Aerts A.L."/>
            <person name="Choi C."/>
            <person name="Clum A."/>
            <person name="LaButti K.M."/>
            <person name="Lindquist E.A."/>
            <person name="Yee Ngan C."/>
            <person name="Ohm R.A."/>
            <person name="Salamov A.A."/>
            <person name="Grigoriev I.V."/>
            <person name="Spatafora J.W."/>
            <person name="Berbee M.L."/>
        </authorList>
    </citation>
    <scope>NUCLEOTIDE SEQUENCE [LARGE SCALE GENOMIC DNA]</scope>
    <source>
        <strain evidence="2 3">NRRL 28638</strain>
    </source>
</reference>
<protein>
    <recommendedName>
        <fullName evidence="4">Inhibitor I9 domain-containing protein</fullName>
    </recommendedName>
</protein>
<feature type="chain" id="PRO_5007294354" description="Inhibitor I9 domain-containing protein" evidence="1">
    <location>
        <begin position="20"/>
        <end position="107"/>
    </location>
</feature>
<organism evidence="2 3">
    <name type="scientific">Conidiobolus coronatus (strain ATCC 28846 / CBS 209.66 / NRRL 28638)</name>
    <name type="common">Delacroixia coronata</name>
    <dbReference type="NCBI Taxonomy" id="796925"/>
    <lineage>
        <taxon>Eukaryota</taxon>
        <taxon>Fungi</taxon>
        <taxon>Fungi incertae sedis</taxon>
        <taxon>Zoopagomycota</taxon>
        <taxon>Entomophthoromycotina</taxon>
        <taxon>Entomophthoromycetes</taxon>
        <taxon>Entomophthorales</taxon>
        <taxon>Ancylistaceae</taxon>
        <taxon>Conidiobolus</taxon>
    </lineage>
</organism>
<keyword evidence="1" id="KW-0732">Signal</keyword>
<gene>
    <name evidence="2" type="ORF">CONCODRAFT_9077</name>
</gene>
<evidence type="ECO:0000313" key="2">
    <source>
        <dbReference type="EMBL" id="KXN68632.1"/>
    </source>
</evidence>
<evidence type="ECO:0000256" key="1">
    <source>
        <dbReference type="SAM" id="SignalP"/>
    </source>
</evidence>
<name>A0A137P0W0_CONC2</name>
<feature type="signal peptide" evidence="1">
    <location>
        <begin position="1"/>
        <end position="19"/>
    </location>
</feature>